<evidence type="ECO:0000256" key="2">
    <source>
        <dbReference type="ARBA" id="ARBA00022801"/>
    </source>
</evidence>
<dbReference type="Gene3D" id="3.20.20.80">
    <property type="entry name" value="Glycosidases"/>
    <property type="match status" value="1"/>
</dbReference>
<comment type="caution">
    <text evidence="6">The sequence shown here is derived from an EMBL/GenBank/DDBJ whole genome shotgun (WGS) entry which is preliminary data.</text>
</comment>
<evidence type="ECO:0000256" key="3">
    <source>
        <dbReference type="ARBA" id="ARBA00023277"/>
    </source>
</evidence>
<dbReference type="InterPro" id="IPR017853">
    <property type="entry name" value="GH"/>
</dbReference>
<dbReference type="SUPFAM" id="SSF51445">
    <property type="entry name" value="(Trans)glycosidases"/>
    <property type="match status" value="1"/>
</dbReference>
<comment type="similarity">
    <text evidence="1">Belongs to the glycosyl hydrolase 10 (cellulase F) family.</text>
</comment>
<feature type="domain" description="GH10" evidence="5">
    <location>
        <begin position="32"/>
        <end position="98"/>
    </location>
</feature>
<dbReference type="Proteomes" id="UP000054988">
    <property type="component" value="Unassembled WGS sequence"/>
</dbReference>
<keyword evidence="6" id="KW-0326">Glycosidase</keyword>
<gene>
    <name evidence="6" type="ORF">WG66_16754</name>
</gene>
<evidence type="ECO:0000256" key="4">
    <source>
        <dbReference type="ARBA" id="ARBA00023326"/>
    </source>
</evidence>
<protein>
    <submittedName>
        <fullName evidence="6">Putative beta-1,4-endoxylanase</fullName>
    </submittedName>
</protein>
<organism evidence="6 7">
    <name type="scientific">Moniliophthora roreri</name>
    <name type="common">Frosty pod rot fungus</name>
    <name type="synonym">Monilia roreri</name>
    <dbReference type="NCBI Taxonomy" id="221103"/>
    <lineage>
        <taxon>Eukaryota</taxon>
        <taxon>Fungi</taxon>
        <taxon>Dikarya</taxon>
        <taxon>Basidiomycota</taxon>
        <taxon>Agaricomycotina</taxon>
        <taxon>Agaricomycetes</taxon>
        <taxon>Agaricomycetidae</taxon>
        <taxon>Agaricales</taxon>
        <taxon>Marasmiineae</taxon>
        <taxon>Marasmiaceae</taxon>
        <taxon>Moniliophthora</taxon>
    </lineage>
</organism>
<evidence type="ECO:0000313" key="7">
    <source>
        <dbReference type="Proteomes" id="UP000054988"/>
    </source>
</evidence>
<dbReference type="AlphaFoldDB" id="A0A0W0F325"/>
<proteinExistence type="inferred from homology"/>
<name>A0A0W0F325_MONRR</name>
<keyword evidence="2 6" id="KW-0378">Hydrolase</keyword>
<evidence type="ECO:0000259" key="5">
    <source>
        <dbReference type="Pfam" id="PF00331"/>
    </source>
</evidence>
<accession>A0A0W0F325</accession>
<sequence>MLLLPPILTSLLNTFIRYKLERRKRPQRHSNEDGTFRFFVFYDTLGKSYIDIALQAARAADPDVKLYINDYNIDGLGAKSTVHVQSRQGSHKARDTPIGGHWYSGPPHRRISPREHSSELCSNSLPLVLKLP</sequence>
<dbReference type="Pfam" id="PF00331">
    <property type="entry name" value="Glyco_hydro_10"/>
    <property type="match status" value="1"/>
</dbReference>
<evidence type="ECO:0000313" key="6">
    <source>
        <dbReference type="EMBL" id="KTB30700.1"/>
    </source>
</evidence>
<dbReference type="GO" id="GO:0045493">
    <property type="term" value="P:xylan catabolic process"/>
    <property type="evidence" value="ECO:0007669"/>
    <property type="project" value="UniProtKB-KW"/>
</dbReference>
<reference evidence="6 7" key="1">
    <citation type="submission" date="2015-12" db="EMBL/GenBank/DDBJ databases">
        <title>Draft genome sequence of Moniliophthora roreri, the causal agent of frosty pod rot of cacao.</title>
        <authorList>
            <person name="Aime M.C."/>
            <person name="Diaz-Valderrama J.R."/>
            <person name="Kijpornyongpan T."/>
            <person name="Phillips-Mora W."/>
        </authorList>
    </citation>
    <scope>NUCLEOTIDE SEQUENCE [LARGE SCALE GENOMIC DNA]</scope>
    <source>
        <strain evidence="6 7">MCA 2952</strain>
    </source>
</reference>
<keyword evidence="6" id="KW-0858">Xylan degradation</keyword>
<keyword evidence="4" id="KW-0624">Polysaccharide degradation</keyword>
<dbReference type="InterPro" id="IPR001000">
    <property type="entry name" value="GH10_dom"/>
</dbReference>
<dbReference type="GO" id="GO:0031176">
    <property type="term" value="F:endo-1,4-beta-xylanase activity"/>
    <property type="evidence" value="ECO:0007669"/>
    <property type="project" value="UniProtKB-ARBA"/>
</dbReference>
<evidence type="ECO:0000256" key="1">
    <source>
        <dbReference type="ARBA" id="ARBA00007495"/>
    </source>
</evidence>
<dbReference type="EMBL" id="LATX01002372">
    <property type="protein sequence ID" value="KTB30700.1"/>
    <property type="molecule type" value="Genomic_DNA"/>
</dbReference>
<keyword evidence="3" id="KW-0119">Carbohydrate metabolism</keyword>